<evidence type="ECO:0000256" key="2">
    <source>
        <dbReference type="ARBA" id="ARBA00022737"/>
    </source>
</evidence>
<dbReference type="AlphaFoldDB" id="A0A0S7BN94"/>
<dbReference type="STRING" id="360412.LARV_03554"/>
<feature type="domain" description="ABC transporter" evidence="5">
    <location>
        <begin position="267"/>
        <end position="516"/>
    </location>
</feature>
<dbReference type="InterPro" id="IPR027417">
    <property type="entry name" value="P-loop_NTPase"/>
</dbReference>
<dbReference type="SUPFAM" id="SSF52540">
    <property type="entry name" value="P-loop containing nucleoside triphosphate hydrolases"/>
    <property type="match status" value="2"/>
</dbReference>
<dbReference type="InterPro" id="IPR003593">
    <property type="entry name" value="AAA+_ATPase"/>
</dbReference>
<organism evidence="6">
    <name type="scientific">Longilinea arvoryzae</name>
    <dbReference type="NCBI Taxonomy" id="360412"/>
    <lineage>
        <taxon>Bacteria</taxon>
        <taxon>Bacillati</taxon>
        <taxon>Chloroflexota</taxon>
        <taxon>Anaerolineae</taxon>
        <taxon>Anaerolineales</taxon>
        <taxon>Anaerolineaceae</taxon>
        <taxon>Longilinea</taxon>
    </lineage>
</organism>
<sequence length="520" mass="58299">MRSEVNSSPEVAYSLRNVQKKYPGVLAVDQVDLSVQQGEIHGIIGKNGAGKSVLMTLIAGISRANEGTITIQGKEIDMRTYTPTMAREMGVMLIPQEPLLMPSMSVIDNLFLNSELKTRFGLLDREKMKNIVLDIADRMSVKVSPDACIGSLPIEDQQLLFFGKSLFINQSKIILLDEITASLPKDRKVQLLNLLRKTIKENPEISFTLITHYINEVIEFCDRVTILRDGRVVKTLNVPETNAKELADYIVGDVKPNATPISFQNDRKNLDRTKKPLLRIVGLNKEGCFNNIGFDLFEGEVVGLAGLDGSGKYEFLEALTGLIHPNEGKLIYKDREISISSPTAALKHRIAYLPKKREEQAIIHNRSVEENALISIYDRICGWLNWIDNRKAREIVEGNIKSLNIKTPSRHSNIDTLSGGNRQKVVINRISNTNPNVYLLNEPTRGVDISTKPEILGTIRHELCKTSGVILTIESEEELVDVSDVVYVFYKGEIRKVFHRGDPNFCFAEVYKAVQGVNLL</sequence>
<accession>A0A0S7BN94</accession>
<evidence type="ECO:0000256" key="3">
    <source>
        <dbReference type="ARBA" id="ARBA00022741"/>
    </source>
</evidence>
<keyword evidence="7" id="KW-1185">Reference proteome</keyword>
<keyword evidence="6" id="KW-0762">Sugar transport</keyword>
<dbReference type="SMART" id="SM00382">
    <property type="entry name" value="AAA"/>
    <property type="match status" value="2"/>
</dbReference>
<dbReference type="EMBL" id="DF967972">
    <property type="protein sequence ID" value="GAP15762.1"/>
    <property type="molecule type" value="Genomic_DNA"/>
</dbReference>
<dbReference type="Gene3D" id="3.40.50.300">
    <property type="entry name" value="P-loop containing nucleotide triphosphate hydrolases"/>
    <property type="match status" value="2"/>
</dbReference>
<evidence type="ECO:0000313" key="6">
    <source>
        <dbReference type="EMBL" id="GAP15762.1"/>
    </source>
</evidence>
<evidence type="ECO:0000313" key="7">
    <source>
        <dbReference type="Proteomes" id="UP000055060"/>
    </source>
</evidence>
<reference evidence="6" key="1">
    <citation type="submission" date="2015-07" db="EMBL/GenBank/DDBJ databases">
        <title>Draft Genome Sequences of Anaerolinea thermolimosa IMO-1, Bellilinea caldifistulae GOMI-1, Leptolinea tardivitalis YMTK-2, Levilinea saccharolytica KIBI-1,Longilinea arvoryzae KOME-1, Previously Described as Members of the Anaerolineaceae (Chloroflexi).</title>
        <authorList>
            <person name="Sekiguchi Y."/>
            <person name="Ohashi A."/>
            <person name="Matsuura N."/>
            <person name="Tourlousse M.D."/>
        </authorList>
    </citation>
    <scope>NUCLEOTIDE SEQUENCE [LARGE SCALE GENOMIC DNA]</scope>
    <source>
        <strain evidence="6">KOME-1</strain>
    </source>
</reference>
<dbReference type="InterPro" id="IPR003439">
    <property type="entry name" value="ABC_transporter-like_ATP-bd"/>
</dbReference>
<dbReference type="CDD" id="cd03215">
    <property type="entry name" value="ABC_Carb_Monos_II"/>
    <property type="match status" value="1"/>
</dbReference>
<keyword evidence="3" id="KW-0547">Nucleotide-binding</keyword>
<dbReference type="Proteomes" id="UP000055060">
    <property type="component" value="Unassembled WGS sequence"/>
</dbReference>
<keyword evidence="1" id="KW-0813">Transport</keyword>
<gene>
    <name evidence="6" type="ORF">LARV_03554</name>
</gene>
<keyword evidence="4" id="KW-0067">ATP-binding</keyword>
<dbReference type="PANTHER" id="PTHR43790">
    <property type="entry name" value="CARBOHYDRATE TRANSPORT ATP-BINDING PROTEIN MG119-RELATED"/>
    <property type="match status" value="1"/>
</dbReference>
<evidence type="ECO:0000259" key="5">
    <source>
        <dbReference type="PROSITE" id="PS50893"/>
    </source>
</evidence>
<dbReference type="GO" id="GO:0016887">
    <property type="term" value="F:ATP hydrolysis activity"/>
    <property type="evidence" value="ECO:0007669"/>
    <property type="project" value="InterPro"/>
</dbReference>
<dbReference type="PROSITE" id="PS50893">
    <property type="entry name" value="ABC_TRANSPORTER_2"/>
    <property type="match status" value="2"/>
</dbReference>
<dbReference type="Pfam" id="PF00005">
    <property type="entry name" value="ABC_tran"/>
    <property type="match status" value="2"/>
</dbReference>
<evidence type="ECO:0000256" key="1">
    <source>
        <dbReference type="ARBA" id="ARBA00022448"/>
    </source>
</evidence>
<dbReference type="GO" id="GO:0005524">
    <property type="term" value="F:ATP binding"/>
    <property type="evidence" value="ECO:0007669"/>
    <property type="project" value="UniProtKB-KW"/>
</dbReference>
<dbReference type="InterPro" id="IPR050107">
    <property type="entry name" value="ABC_carbohydrate_import_ATPase"/>
</dbReference>
<dbReference type="PANTHER" id="PTHR43790:SF9">
    <property type="entry name" value="GALACTOFURANOSE TRANSPORTER ATP-BINDING PROTEIN YTFR"/>
    <property type="match status" value="1"/>
</dbReference>
<proteinExistence type="predicted"/>
<feature type="domain" description="ABC transporter" evidence="5">
    <location>
        <begin position="13"/>
        <end position="254"/>
    </location>
</feature>
<protein>
    <submittedName>
        <fullName evidence="6">ABC-type sugar transport system, ATPase component</fullName>
    </submittedName>
</protein>
<name>A0A0S7BN94_9CHLR</name>
<evidence type="ECO:0000256" key="4">
    <source>
        <dbReference type="ARBA" id="ARBA00022840"/>
    </source>
</evidence>
<keyword evidence="2" id="KW-0677">Repeat</keyword>